<dbReference type="Ensembl" id="ENSSSCT00015004631.1">
    <property type="protein sequence ID" value="ENSSSCP00015001719.1"/>
    <property type="gene ID" value="ENSSSCG00015003574.1"/>
</dbReference>
<dbReference type="Ensembl" id="ENSSSCT00065038990.1">
    <property type="protein sequence ID" value="ENSSSCP00065016487.1"/>
    <property type="gene ID" value="ENSSSCG00065028906.1"/>
</dbReference>
<dbReference type="Ensembl" id="ENSSSCT00040005812.1">
    <property type="protein sequence ID" value="ENSSSCP00040002232.1"/>
    <property type="gene ID" value="ENSSSCG00040004396.1"/>
</dbReference>
<dbReference type="PANTHER" id="PTHR17384">
    <property type="entry name" value="P-SELECTIN GLYCOPROTEIN LIGAND-1"/>
    <property type="match status" value="1"/>
</dbReference>
<dbReference type="Ensembl" id="ENSSSCT00040005808.1">
    <property type="protein sequence ID" value="ENSSSCP00040002228.1"/>
    <property type="gene ID" value="ENSSSCG00040004396.1"/>
</dbReference>
<reference evidence="4" key="1">
    <citation type="submission" date="2025-05" db="UniProtKB">
        <authorList>
            <consortium name="Ensembl"/>
        </authorList>
    </citation>
    <scope>IDENTIFICATION</scope>
</reference>
<feature type="region of interest" description="Disordered" evidence="1">
    <location>
        <begin position="380"/>
        <end position="416"/>
    </location>
</feature>
<dbReference type="Ensembl" id="ENSSSCT00060105184.1">
    <property type="protein sequence ID" value="ENSSSCP00060046169.1"/>
    <property type="gene ID" value="ENSSSCG00060076643.1"/>
</dbReference>
<feature type="compositionally biased region" description="Polar residues" evidence="1">
    <location>
        <begin position="291"/>
        <end position="310"/>
    </location>
</feature>
<feature type="signal peptide" evidence="3">
    <location>
        <begin position="1"/>
        <end position="17"/>
    </location>
</feature>
<evidence type="ECO:0000256" key="2">
    <source>
        <dbReference type="SAM" id="Phobius"/>
    </source>
</evidence>
<dbReference type="Ensembl" id="ENSSSCT00040005811.1">
    <property type="protein sequence ID" value="ENSSSCP00040002231.1"/>
    <property type="gene ID" value="ENSSSCG00040004396.1"/>
</dbReference>
<keyword evidence="2" id="KW-1133">Transmembrane helix</keyword>
<dbReference type="Proteomes" id="UP000694725">
    <property type="component" value="Unplaced"/>
</dbReference>
<dbReference type="Ensembl" id="ENSSSCT00060105245.1">
    <property type="protein sequence ID" value="ENSSSCP00060046206.1"/>
    <property type="gene ID" value="ENSSSCG00060076643.1"/>
</dbReference>
<dbReference type="Ensembl" id="ENSSSCT00030082056.1">
    <property type="protein sequence ID" value="ENSSSCP00030037659.1"/>
    <property type="gene ID" value="ENSSSCG00030058798.1"/>
</dbReference>
<dbReference type="Ensembl" id="ENSSSCT00065038983.1">
    <property type="protein sequence ID" value="ENSSSCP00065016483.1"/>
    <property type="gene ID" value="ENSSSCG00065028906.1"/>
</dbReference>
<dbReference type="Ensembl" id="ENSSSCT00015004634.1">
    <property type="protein sequence ID" value="ENSSSCP00015001722.1"/>
    <property type="gene ID" value="ENSSSCG00015003574.1"/>
</dbReference>
<evidence type="ECO:0000313" key="5">
    <source>
        <dbReference type="Proteomes" id="UP000694726"/>
    </source>
</evidence>
<proteinExistence type="predicted"/>
<evidence type="ECO:0000256" key="3">
    <source>
        <dbReference type="SAM" id="SignalP"/>
    </source>
</evidence>
<dbReference type="Ensembl" id="ENSSSCT00040005807.1">
    <property type="protein sequence ID" value="ENSSSCP00040002227.1"/>
    <property type="gene ID" value="ENSSSCG00040004396.1"/>
</dbReference>
<feature type="region of interest" description="Disordered" evidence="1">
    <location>
        <begin position="167"/>
        <end position="220"/>
    </location>
</feature>
<dbReference type="Ensembl" id="ENSSSCT00030082066.1">
    <property type="protein sequence ID" value="ENSSSCP00030037665.1"/>
    <property type="gene ID" value="ENSSSCG00030058798.1"/>
</dbReference>
<sequence>MFLQLLLLLTLLGPGSSLWPWDTWEDGAKEALGLLLTRGRRQVNGNEFDEYEYDHPYTDPPENLQNHTEPMSSRPQLLASLGTFGQRDTAGTATPEPVTLEMATRDSTVLDAGGAATGNPSMKLATQGISVTLDPLTKEPVTVILKEDTITESATAEALSMGPAGIEAASTEPVSTEATPTEPVSTEATPTEPTSTEATSTEPAVTEALTTEPTSTEVLSTEPTVIEALSAELTSTAAPSVEPTPTGALPTYPVPAKASPTTPATMRGLTTAPPVPSDPPRGSTMAAGNLPTDSSWKSNQTLSPQSSSTPGPREVLSDHSSVKQCLLAILILALVATLFLVCTVVLAIRLSRKNHLYPVRNYSPTEMVCISSLLPDGEGLAATTNGVPPNAKRQGLKAEPQKDREGDDLTLHSFLP</sequence>
<evidence type="ECO:0000313" key="4">
    <source>
        <dbReference type="Ensembl" id="ENSSSCP00015001719.1"/>
    </source>
</evidence>
<dbReference type="Ensembl" id="ENSSSCT00015004620.1">
    <property type="protein sequence ID" value="ENSSSCP00015001709.1"/>
    <property type="gene ID" value="ENSSSCG00015003574.1"/>
</dbReference>
<feature type="chain" id="PRO_5044683318" evidence="3">
    <location>
        <begin position="18"/>
        <end position="416"/>
    </location>
</feature>
<dbReference type="GeneID" id="100125963"/>
<feature type="compositionally biased region" description="Polar residues" evidence="1">
    <location>
        <begin position="209"/>
        <end position="220"/>
    </location>
</feature>
<dbReference type="Ensembl" id="ENSSSCT00030082075.1">
    <property type="protein sequence ID" value="ENSSSCP00030037671.1"/>
    <property type="gene ID" value="ENSSSCG00030058798.1"/>
</dbReference>
<dbReference type="KEGG" id="ssc:100125963"/>
<dbReference type="Ensembl" id="ENSSSCT00030082048.1">
    <property type="protein sequence ID" value="ENSSSCP00030037655.1"/>
    <property type="gene ID" value="ENSSSCG00030058798.1"/>
</dbReference>
<dbReference type="PANTHER" id="PTHR17384:SF7">
    <property type="entry name" value="P-SELECTIN GLYCOPROTEIN LIGAND 1"/>
    <property type="match status" value="1"/>
</dbReference>
<dbReference type="RefSeq" id="NP_001098777.2">
    <property type="nucleotide sequence ID" value="NM_001105307.2"/>
</dbReference>
<dbReference type="InterPro" id="IPR026195">
    <property type="entry name" value="PSGL-1"/>
</dbReference>
<dbReference type="Ensembl" id="ENSSSCT00065038987.1">
    <property type="protein sequence ID" value="ENSSSCP00065016484.1"/>
    <property type="gene ID" value="ENSSSCG00065028906.1"/>
</dbReference>
<dbReference type="Proteomes" id="UP000694726">
    <property type="component" value="Unplaced"/>
</dbReference>
<dbReference type="Ensembl" id="ENSSSCT00060105229.1">
    <property type="protein sequence ID" value="ENSSSCP00060046194.1"/>
    <property type="gene ID" value="ENSSSCG00060076643.1"/>
</dbReference>
<feature type="region of interest" description="Disordered" evidence="1">
    <location>
        <begin position="235"/>
        <end position="316"/>
    </location>
</feature>
<feature type="compositionally biased region" description="Low complexity" evidence="1">
    <location>
        <begin position="175"/>
        <end position="208"/>
    </location>
</feature>
<keyword evidence="2" id="KW-0812">Transmembrane</keyword>
<feature type="compositionally biased region" description="Basic and acidic residues" evidence="1">
    <location>
        <begin position="399"/>
        <end position="410"/>
    </location>
</feature>
<accession>A0A8D0MFK0</accession>
<dbReference type="Ensembl" id="ENSSSCT00065038991.1">
    <property type="protein sequence ID" value="ENSSSCP00065016488.1"/>
    <property type="gene ID" value="ENSSSCG00065028906.1"/>
</dbReference>
<dbReference type="AlphaFoldDB" id="A0A8D0MFK0"/>
<dbReference type="OrthoDB" id="8927116at2759"/>
<keyword evidence="2" id="KW-0472">Membrane</keyword>
<dbReference type="Proteomes" id="UP000694723">
    <property type="component" value="Unplaced"/>
</dbReference>
<protein>
    <submittedName>
        <fullName evidence="4">Selectin P ligand</fullName>
    </submittedName>
</protein>
<feature type="transmembrane region" description="Helical" evidence="2">
    <location>
        <begin position="326"/>
        <end position="348"/>
    </location>
</feature>
<organism evidence="4 5">
    <name type="scientific">Sus scrofa</name>
    <name type="common">Pig</name>
    <dbReference type="NCBI Taxonomy" id="9823"/>
    <lineage>
        <taxon>Eukaryota</taxon>
        <taxon>Metazoa</taxon>
        <taxon>Chordata</taxon>
        <taxon>Craniata</taxon>
        <taxon>Vertebrata</taxon>
        <taxon>Euteleostomi</taxon>
        <taxon>Mammalia</taxon>
        <taxon>Eutheria</taxon>
        <taxon>Laurasiatheria</taxon>
        <taxon>Artiodactyla</taxon>
        <taxon>Suina</taxon>
        <taxon>Suidae</taxon>
        <taxon>Sus</taxon>
    </lineage>
</organism>
<dbReference type="Ensembl" id="ENSSSCT00015004625.1">
    <property type="protein sequence ID" value="ENSSSCP00015001714.1"/>
    <property type="gene ID" value="ENSSSCG00015003574.1"/>
</dbReference>
<dbReference type="Proteomes" id="UP000694722">
    <property type="component" value="Unplaced"/>
</dbReference>
<evidence type="ECO:0000256" key="1">
    <source>
        <dbReference type="SAM" id="MobiDB-lite"/>
    </source>
</evidence>
<dbReference type="Proteomes" id="UP000694570">
    <property type="component" value="Unplaced"/>
</dbReference>
<gene>
    <name evidence="4" type="primary">SELPLG</name>
</gene>
<name>A0A8D0MFK0_PIG</name>
<dbReference type="CTD" id="6404"/>
<dbReference type="Ensembl" id="ENSSSCT00060105200.1">
    <property type="protein sequence ID" value="ENSSSCP00060046181.1"/>
    <property type="gene ID" value="ENSSSCG00060076643.1"/>
</dbReference>
<keyword evidence="3" id="KW-0732">Signal</keyword>